<dbReference type="PIRSF" id="PIRSF036492">
    <property type="entry name" value="ALDH"/>
    <property type="match status" value="1"/>
</dbReference>
<keyword evidence="10" id="KW-1185">Reference proteome</keyword>
<keyword evidence="7" id="KW-0472">Membrane</keyword>
<dbReference type="PANTHER" id="PTHR43570">
    <property type="entry name" value="ALDEHYDE DEHYDROGENASE"/>
    <property type="match status" value="1"/>
</dbReference>
<reference evidence="9 10" key="1">
    <citation type="submission" date="2009-12" db="EMBL/GenBank/DDBJ databases">
        <title>The draft genome of Batrachochytrium dendrobatidis.</title>
        <authorList>
            <consortium name="US DOE Joint Genome Institute (JGI-PGF)"/>
            <person name="Kuo A."/>
            <person name="Salamov A."/>
            <person name="Schmutz J."/>
            <person name="Lucas S."/>
            <person name="Pitluck S."/>
            <person name="Rosenblum E."/>
            <person name="Stajich J."/>
            <person name="Eisen M."/>
            <person name="Grigoriev I.V."/>
        </authorList>
    </citation>
    <scope>NUCLEOTIDE SEQUENCE [LARGE SCALE GENOMIC DNA]</scope>
    <source>
        <strain evidence="10">JAM81 / FGSC 10211</strain>
    </source>
</reference>
<dbReference type="GO" id="GO:0005737">
    <property type="term" value="C:cytoplasm"/>
    <property type="evidence" value="ECO:0000318"/>
    <property type="project" value="GO_Central"/>
</dbReference>
<dbReference type="OrthoDB" id="440325at2759"/>
<dbReference type="RefSeq" id="XP_006678483.1">
    <property type="nucleotide sequence ID" value="XM_006678420.1"/>
</dbReference>
<evidence type="ECO:0000313" key="9">
    <source>
        <dbReference type="EMBL" id="EGF80976.1"/>
    </source>
</evidence>
<dbReference type="Gene3D" id="3.40.605.10">
    <property type="entry name" value="Aldehyde Dehydrogenase, Chain A, domain 1"/>
    <property type="match status" value="1"/>
</dbReference>
<dbReference type="Pfam" id="PF00171">
    <property type="entry name" value="Aldedh"/>
    <property type="match status" value="1"/>
</dbReference>
<accession>F4P1C4</accession>
<name>F4P1C4_BATDJ</name>
<evidence type="ECO:0000259" key="8">
    <source>
        <dbReference type="Pfam" id="PF00171"/>
    </source>
</evidence>
<evidence type="ECO:0000313" key="10">
    <source>
        <dbReference type="Proteomes" id="UP000007241"/>
    </source>
</evidence>
<dbReference type="InterPro" id="IPR016163">
    <property type="entry name" value="Ald_DH_C"/>
</dbReference>
<dbReference type="GO" id="GO:0006081">
    <property type="term" value="P:aldehyde metabolic process"/>
    <property type="evidence" value="ECO:0000318"/>
    <property type="project" value="GO_Central"/>
</dbReference>
<evidence type="ECO:0000256" key="1">
    <source>
        <dbReference type="ARBA" id="ARBA00009986"/>
    </source>
</evidence>
<evidence type="ECO:0000256" key="5">
    <source>
        <dbReference type="PROSITE-ProRule" id="PRU10007"/>
    </source>
</evidence>
<dbReference type="InParanoid" id="F4P1C4"/>
<feature type="transmembrane region" description="Helical" evidence="7">
    <location>
        <begin position="523"/>
        <end position="543"/>
    </location>
</feature>
<dbReference type="SUPFAM" id="SSF53720">
    <property type="entry name" value="ALDH-like"/>
    <property type="match status" value="1"/>
</dbReference>
<dbReference type="GO" id="GO:0004029">
    <property type="term" value="F:aldehyde dehydrogenase (NAD+) activity"/>
    <property type="evidence" value="ECO:0000318"/>
    <property type="project" value="GO_Central"/>
</dbReference>
<dbReference type="FunFam" id="3.40.605.10:FF:000004">
    <property type="entry name" value="Aldehyde dehydrogenase"/>
    <property type="match status" value="1"/>
</dbReference>
<dbReference type="OMA" id="PLVAYWF"/>
<dbReference type="InterPro" id="IPR016161">
    <property type="entry name" value="Ald_DH/histidinol_DH"/>
</dbReference>
<dbReference type="InterPro" id="IPR016162">
    <property type="entry name" value="Ald_DH_N"/>
</dbReference>
<sequence length="546" mass="60671">MEHFTPVQDIDGLVDDARISYAQGRTRSASWREQQLRALYRFTIKEEDALTAAVHMDLRKSPAETVIFEIGFVRNAIIYALEHLHDWMNPTKVCGGSLAFALDRCEIRNDPLGVVLIIGTWNYPIYLSLSPLVSAIAAGNAVVMKFSELAPHTSLALYSLLPKYMDPTSIKYVYGDIPQSSKLLEMPFGLIFYTGNATVARVVMQAAAKHLTPVVLELGGKSPVIVDKQTDVQSTVKRILWAKIINAGQASTTDPITCVAPDHVYVHKSIAQDFYAYVPTAIKELLGDNPAASDVYPRLINRRHFERLEKVLGDQLKVAGTEIVHGGQMNSNDLFISPTVLRGVSADATIHPIMDGEIFGPILPIIEYSDIEDVFAAIREIGLWAPDQVLNKFVNDSKTPLALYPFSSNQKFIDRVIKNVPSGNVVANDLILSLAVDSLPFGGMGESGMGAYHGKFGFDAFTKSRAVMIRPNSLEILNKIRYQQVSFNRKKAPYHIVCWLLFRHMPSRFMLNVRRLSMWTKRAVGGLGLPLAVVLGIMIGYFLPRH</sequence>
<evidence type="ECO:0000256" key="3">
    <source>
        <dbReference type="PIRNR" id="PIRNR036492"/>
    </source>
</evidence>
<dbReference type="GeneID" id="18238528"/>
<dbReference type="STRING" id="684364.F4P1C4"/>
<dbReference type="PROSITE" id="PS00687">
    <property type="entry name" value="ALDEHYDE_DEHYDR_GLU"/>
    <property type="match status" value="1"/>
</dbReference>
<dbReference type="InterPro" id="IPR012394">
    <property type="entry name" value="Aldehyde_DH_NAD(P)"/>
</dbReference>
<gene>
    <name evidence="9" type="ORF">BATDEDRAFT_24557</name>
</gene>
<feature type="domain" description="Aldehyde dehydrogenase" evidence="8">
    <location>
        <begin position="8"/>
        <end position="467"/>
    </location>
</feature>
<evidence type="ECO:0000256" key="4">
    <source>
        <dbReference type="PIRSR" id="PIRSR036492-1"/>
    </source>
</evidence>
<keyword evidence="2 3" id="KW-0560">Oxidoreductase</keyword>
<dbReference type="InterPro" id="IPR029510">
    <property type="entry name" value="Ald_DH_CS_GLU"/>
</dbReference>
<dbReference type="EMBL" id="GL882883">
    <property type="protein sequence ID" value="EGF80976.1"/>
    <property type="molecule type" value="Genomic_DNA"/>
</dbReference>
<dbReference type="CDD" id="cd07087">
    <property type="entry name" value="ALDH_F3-13-14_CALDH-like"/>
    <property type="match status" value="1"/>
</dbReference>
<feature type="active site" evidence="4">
    <location>
        <position position="258"/>
    </location>
</feature>
<evidence type="ECO:0000256" key="2">
    <source>
        <dbReference type="ARBA" id="ARBA00023002"/>
    </source>
</evidence>
<comment type="similarity">
    <text evidence="1 3 6">Belongs to the aldehyde dehydrogenase family.</text>
</comment>
<protein>
    <recommendedName>
        <fullName evidence="3">Aldehyde dehydrogenase</fullName>
    </recommendedName>
</protein>
<organism evidence="9 10">
    <name type="scientific">Batrachochytrium dendrobatidis (strain JAM81 / FGSC 10211)</name>
    <name type="common">Frog chytrid fungus</name>
    <dbReference type="NCBI Taxonomy" id="684364"/>
    <lineage>
        <taxon>Eukaryota</taxon>
        <taxon>Fungi</taxon>
        <taxon>Fungi incertae sedis</taxon>
        <taxon>Chytridiomycota</taxon>
        <taxon>Chytridiomycota incertae sedis</taxon>
        <taxon>Chytridiomycetes</taxon>
        <taxon>Rhizophydiales</taxon>
        <taxon>Rhizophydiales incertae sedis</taxon>
        <taxon>Batrachochytrium</taxon>
    </lineage>
</organism>
<dbReference type="HOGENOM" id="CLU_005391_3_1_1"/>
<evidence type="ECO:0000256" key="6">
    <source>
        <dbReference type="RuleBase" id="RU003345"/>
    </source>
</evidence>
<keyword evidence="7" id="KW-0812">Transmembrane</keyword>
<dbReference type="AlphaFoldDB" id="F4P1C4"/>
<keyword evidence="7" id="KW-1133">Transmembrane helix</keyword>
<dbReference type="Proteomes" id="UP000007241">
    <property type="component" value="Unassembled WGS sequence"/>
</dbReference>
<dbReference type="PANTHER" id="PTHR43570:SF16">
    <property type="entry name" value="ALDEHYDE DEHYDROGENASE TYPE III, ISOFORM Q"/>
    <property type="match status" value="1"/>
</dbReference>
<feature type="active site" evidence="4 5">
    <location>
        <position position="217"/>
    </location>
</feature>
<dbReference type="Gene3D" id="3.40.309.10">
    <property type="entry name" value="Aldehyde Dehydrogenase, Chain A, domain 2"/>
    <property type="match status" value="1"/>
</dbReference>
<dbReference type="InterPro" id="IPR015590">
    <property type="entry name" value="Aldehyde_DH_dom"/>
</dbReference>
<evidence type="ECO:0000256" key="7">
    <source>
        <dbReference type="SAM" id="Phobius"/>
    </source>
</evidence>
<proteinExistence type="inferred from homology"/>